<dbReference type="PROSITE" id="PS50294">
    <property type="entry name" value="WD_REPEATS_REGION"/>
    <property type="match status" value="1"/>
</dbReference>
<accession>A0A4P1RHM9</accession>
<dbReference type="InterPro" id="IPR036322">
    <property type="entry name" value="WD40_repeat_dom_sf"/>
</dbReference>
<evidence type="ECO:0000256" key="2">
    <source>
        <dbReference type="ARBA" id="ARBA00022723"/>
    </source>
</evidence>
<dbReference type="GO" id="GO:0031683">
    <property type="term" value="F:G-protein beta/gamma-subunit complex binding"/>
    <property type="evidence" value="ECO:0007669"/>
    <property type="project" value="InterPro"/>
</dbReference>
<keyword evidence="6" id="KW-0106">Calcium</keyword>
<name>A0A4P1RHM9_LUPAN</name>
<keyword evidence="11" id="KW-0460">Magnesium</keyword>
<evidence type="ECO:0000256" key="6">
    <source>
        <dbReference type="ARBA" id="ARBA00022837"/>
    </source>
</evidence>
<evidence type="ECO:0000256" key="7">
    <source>
        <dbReference type="ARBA" id="ARBA00023134"/>
    </source>
</evidence>
<dbReference type="STRING" id="3871.A0A4P1RHM9"/>
<dbReference type="InterPro" id="IPR015943">
    <property type="entry name" value="WD40/YVTN_repeat-like_dom_sf"/>
</dbReference>
<evidence type="ECO:0000313" key="14">
    <source>
        <dbReference type="EMBL" id="OIW10974.1"/>
    </source>
</evidence>
<proteinExistence type="inferred from homology"/>
<organism evidence="14 15">
    <name type="scientific">Lupinus angustifolius</name>
    <name type="common">Narrow-leaved blue lupine</name>
    <dbReference type="NCBI Taxonomy" id="3871"/>
    <lineage>
        <taxon>Eukaryota</taxon>
        <taxon>Viridiplantae</taxon>
        <taxon>Streptophyta</taxon>
        <taxon>Embryophyta</taxon>
        <taxon>Tracheophyta</taxon>
        <taxon>Spermatophyta</taxon>
        <taxon>Magnoliopsida</taxon>
        <taxon>eudicotyledons</taxon>
        <taxon>Gunneridae</taxon>
        <taxon>Pentapetalae</taxon>
        <taxon>rosids</taxon>
        <taxon>fabids</taxon>
        <taxon>Fabales</taxon>
        <taxon>Fabaceae</taxon>
        <taxon>Papilionoideae</taxon>
        <taxon>50 kb inversion clade</taxon>
        <taxon>genistoids sensu lato</taxon>
        <taxon>core genistoids</taxon>
        <taxon>Genisteae</taxon>
        <taxon>Lupinus</taxon>
    </lineage>
</organism>
<dbReference type="Gramene" id="OIW10974">
    <property type="protein sequence ID" value="OIW10974"/>
    <property type="gene ID" value="TanjilG_22781"/>
</dbReference>
<dbReference type="PANTHER" id="PTHR36486:SF4">
    <property type="entry name" value="PH DOMAIN-CONTAINING PROTEIN"/>
    <property type="match status" value="1"/>
</dbReference>
<evidence type="ECO:0000256" key="3">
    <source>
        <dbReference type="ARBA" id="ARBA00022741"/>
    </source>
</evidence>
<dbReference type="FunFam" id="2.130.10.10:FF:000775">
    <property type="entry name" value="BnaA09g28200D protein"/>
    <property type="match status" value="1"/>
</dbReference>
<evidence type="ECO:0000256" key="11">
    <source>
        <dbReference type="PIRSR" id="PIRSR601019-2"/>
    </source>
</evidence>
<feature type="repeat" description="WD" evidence="12">
    <location>
        <begin position="1303"/>
        <end position="1333"/>
    </location>
</feature>
<keyword evidence="2 11" id="KW-0479">Metal-binding</keyword>
<dbReference type="SMART" id="SM00320">
    <property type="entry name" value="WD40"/>
    <property type="match status" value="7"/>
</dbReference>
<keyword evidence="3" id="KW-0547">Nucleotide-binding</keyword>
<dbReference type="PROSITE" id="PS51882">
    <property type="entry name" value="G_ALPHA"/>
    <property type="match status" value="1"/>
</dbReference>
<evidence type="ECO:0000256" key="5">
    <source>
        <dbReference type="ARBA" id="ARBA00022833"/>
    </source>
</evidence>
<evidence type="ECO:0000256" key="9">
    <source>
        <dbReference type="ARBA" id="ARBA00023242"/>
    </source>
</evidence>
<feature type="repeat" description="WD" evidence="12">
    <location>
        <begin position="1261"/>
        <end position="1302"/>
    </location>
</feature>
<keyword evidence="4" id="KW-0863">Zinc-finger</keyword>
<feature type="region of interest" description="Disordered" evidence="13">
    <location>
        <begin position="1077"/>
        <end position="1137"/>
    </location>
</feature>
<dbReference type="Proteomes" id="UP000188354">
    <property type="component" value="Chromosome LG06"/>
</dbReference>
<feature type="repeat" description="WD" evidence="12">
    <location>
        <begin position="1437"/>
        <end position="1486"/>
    </location>
</feature>
<dbReference type="EMBL" id="CM007366">
    <property type="protein sequence ID" value="OIW10974.1"/>
    <property type="molecule type" value="Genomic_DNA"/>
</dbReference>
<feature type="binding site" evidence="11">
    <location>
        <position position="1026"/>
    </location>
    <ligand>
        <name>Mg(2+)</name>
        <dbReference type="ChEBI" id="CHEBI:18420"/>
    </ligand>
</feature>
<gene>
    <name evidence="14" type="ORF">TanjilG_22781</name>
</gene>
<dbReference type="Pfam" id="PF00503">
    <property type="entry name" value="G-alpha"/>
    <property type="match status" value="1"/>
</dbReference>
<dbReference type="GO" id="GO:0008270">
    <property type="term" value="F:zinc ion binding"/>
    <property type="evidence" value="ECO:0007669"/>
    <property type="project" value="UniProtKB-KW"/>
</dbReference>
<dbReference type="Gene3D" id="1.10.400.10">
    <property type="entry name" value="GI Alpha 1, domain 2-like"/>
    <property type="match status" value="1"/>
</dbReference>
<evidence type="ECO:0000256" key="10">
    <source>
        <dbReference type="ARBA" id="ARBA00060880"/>
    </source>
</evidence>
<keyword evidence="9" id="KW-0539">Nucleus</keyword>
<dbReference type="InterPro" id="IPR001680">
    <property type="entry name" value="WD40_rpt"/>
</dbReference>
<dbReference type="Pfam" id="PF00400">
    <property type="entry name" value="WD40"/>
    <property type="match status" value="5"/>
</dbReference>
<evidence type="ECO:0000256" key="8">
    <source>
        <dbReference type="ARBA" id="ARBA00023224"/>
    </source>
</evidence>
<evidence type="ECO:0000256" key="12">
    <source>
        <dbReference type="PROSITE-ProRule" id="PRU00221"/>
    </source>
</evidence>
<evidence type="ECO:0000313" key="15">
    <source>
        <dbReference type="Proteomes" id="UP000188354"/>
    </source>
</evidence>
<feature type="binding site" evidence="11">
    <location>
        <position position="856"/>
    </location>
    <ligand>
        <name>Mg(2+)</name>
        <dbReference type="ChEBI" id="CHEBI:18420"/>
    </ligand>
</feature>
<dbReference type="PANTHER" id="PTHR36486">
    <property type="entry name" value="OS01G0977800 PROTEIN"/>
    <property type="match status" value="1"/>
</dbReference>
<dbReference type="SUPFAM" id="SSF50978">
    <property type="entry name" value="WD40 repeat-like"/>
    <property type="match status" value="1"/>
</dbReference>
<reference evidence="14 15" key="1">
    <citation type="journal article" date="2017" name="Plant Biotechnol. J.">
        <title>A comprehensive draft genome sequence for lupin (Lupinus angustifolius), an emerging health food: insights into plant-microbe interactions and legume evolution.</title>
        <authorList>
            <person name="Hane J.K."/>
            <person name="Ming Y."/>
            <person name="Kamphuis L.G."/>
            <person name="Nelson M.N."/>
            <person name="Garg G."/>
            <person name="Atkins C.A."/>
            <person name="Bayer P.E."/>
            <person name="Bravo A."/>
            <person name="Bringans S."/>
            <person name="Cannon S."/>
            <person name="Edwards D."/>
            <person name="Foley R."/>
            <person name="Gao L.L."/>
            <person name="Harrison M.J."/>
            <person name="Huang W."/>
            <person name="Hurgobin B."/>
            <person name="Li S."/>
            <person name="Liu C.W."/>
            <person name="McGrath A."/>
            <person name="Morahan G."/>
            <person name="Murray J."/>
            <person name="Weller J."/>
            <person name="Jian J."/>
            <person name="Singh K.B."/>
        </authorList>
    </citation>
    <scope>NUCLEOTIDE SEQUENCE [LARGE SCALE GENOMIC DNA]</scope>
    <source>
        <strain evidence="15">cv. Tanjil</strain>
        <tissue evidence="14">Whole plant</tissue>
    </source>
</reference>
<evidence type="ECO:0000256" key="1">
    <source>
        <dbReference type="ARBA" id="ARBA00004123"/>
    </source>
</evidence>
<evidence type="ECO:0000256" key="13">
    <source>
        <dbReference type="SAM" id="MobiDB-lite"/>
    </source>
</evidence>
<dbReference type="GO" id="GO:0007186">
    <property type="term" value="P:G protein-coupled receptor signaling pathway"/>
    <property type="evidence" value="ECO:0007669"/>
    <property type="project" value="InterPro"/>
</dbReference>
<dbReference type="PROSITE" id="PS50082">
    <property type="entry name" value="WD_REPEATS_2"/>
    <property type="match status" value="5"/>
</dbReference>
<dbReference type="Gene3D" id="2.130.10.10">
    <property type="entry name" value="YVTN repeat-like/Quinoprotein amine dehydrogenase"/>
    <property type="match status" value="3"/>
</dbReference>
<dbReference type="SUPFAM" id="SSF47895">
    <property type="entry name" value="Transducin (alpha subunit), insertion domain"/>
    <property type="match status" value="1"/>
</dbReference>
<dbReference type="CDD" id="cd00200">
    <property type="entry name" value="WD40"/>
    <property type="match status" value="1"/>
</dbReference>
<feature type="repeat" description="WD" evidence="12">
    <location>
        <begin position="1189"/>
        <end position="1228"/>
    </location>
</feature>
<dbReference type="InterPro" id="IPR001019">
    <property type="entry name" value="Gprotein_alpha_su"/>
</dbReference>
<dbReference type="InterPro" id="IPR053057">
    <property type="entry name" value="XLG_GTP-binding"/>
</dbReference>
<comment type="subcellular location">
    <subcellularLocation>
        <location evidence="1">Nucleus</location>
    </subcellularLocation>
</comment>
<evidence type="ECO:0000256" key="4">
    <source>
        <dbReference type="ARBA" id="ARBA00022771"/>
    </source>
</evidence>
<dbReference type="SMART" id="SM00275">
    <property type="entry name" value="G_alpha"/>
    <property type="match status" value="1"/>
</dbReference>
<keyword evidence="15" id="KW-1185">Reference proteome</keyword>
<protein>
    <submittedName>
        <fullName evidence="14">Uncharacterized protein</fullName>
    </submittedName>
</protein>
<dbReference type="GO" id="GO:0005634">
    <property type="term" value="C:nucleus"/>
    <property type="evidence" value="ECO:0007669"/>
    <property type="project" value="UniProtKB-SubCell"/>
</dbReference>
<sequence length="1517" mass="168987">MSPTAPDHYSFAVEYDGPPVTFDLPKAVPITVDDIPVAAVVSNSNVPFSLPVVHPLILPQPSKEPRVSKELQLGSETTTVSPTSVIAFEHTASQINDACDCDVSCEFSDFSNANYASGEFSDVADTSTTVLIESSNVEFSDSLERRSDAFRVSNSGKESLDFNELNNQQDWGSTESVLSLEYPSTRVSSLKHEEDSGNELGSDVKRFPAVTFDVDGSDDDDYALSDDFVVEEEEENVTKPVKREPLTKGKKGSCYRCFKGNRFTEKEVCLVCDAKYCGNCVLRAMGSMPEGRKCVTCIGFPIDESKRRNLGKCSRMLKWLLNELEVRQIMKAERYCEVNQLPPEYICVNGKPLCYEELLTLQNCPNPPKKLSPGKYWYDKVSGLWGKEGQKPSSIISAHLNVGGPIEPDASNGNTQVFINGREITKVELRMLQFSCEFSDFSNANYASGEFSDVADTSTTVLIESSNVEFSDSLERRSDAFRVSNSGKESLDFNELNNQQDWGSTESVLSLEYPSTRVSSLKHEEDSGNELGSDVKRFPAVTFDVDGSDDDDYALSDDFVVEEEEENVTKPVKREPLTKGKKGSCYRCFKGNRFTEKEVCLVCDAKYCGNCVLRAMGSMPEGRKCVTCIGFPIDESKRRNLGKCSRMLKWLLNELEVRQIMKAERYCEVNQLPPEYICVNGKPLCYEELLTLQNCPNPPKKLSPGKYWYDKVSGLWGKEGQKPSSIISAHLNVGGPIEPDASNGNTQVFINGREITKVELRMLQLAGVQCAGNPHFWVNEDGSYQEEGQKNTRGYIWGKPGTKLVCAFLSLPVPSKSSNSFGEQHSNLANRTVPDYLEHGIVQKLLLVGCSGSGTSTIFKQAKILYKSVPFSEEEQENIKFTIQSNVYAYIGILLEGRERFEDQISGALKTRHSSEHDITGTSSKPDDKTIYSIGPRLKAFSDWLLKTMVSGKIDAIFPAATREYAPLIEELWNDAAIKATYQRRSELEMLPSVASYFLERAVKILRTDYEPSDLDILYAEGVTSSNGLACVDFSFPQSAPEENVDTADLHDSLVSKEGITMTGSSRKGRIFAEESSTNGQRFGKLKKEKDDFDGYNSDNNPRKNSPLDPQMVVDNSPYDSDLSPVSKSPWSSHMNEESSIFNDEPLVGSLVREEGHIYSLATTKDLLYTGSDSKNIRVWKNQKEFAGFKSNSGLVKAIVIAGDKIITGHQDGRIRVWKVSTKNETLHKRVATLPTLKNFIKCSMKPSNYIEVKRHRQVLWIKHYDAISCLGLTEDHSLIYSASWDKTFKVWKASNFKCLESVTAHDDAVNALVVGFDGLVFTGSADGTVKIWRREVQGKRTKHLLSQTLLKQECAVTSLVINEEGTFLYCGSSDGFINFWIRETNLEHCGVLRGHKLAVLCLTTAGNLVFSGSADMGICVWKRSTLNNEHTCVSVLSGHTGPVKCLAVEKDCDAMCNERRWILYSGSLDKSVKVWKVSENALTGHNNHQAPRLSLDSYTRELPKVASLRKMGSRRY</sequence>
<feature type="compositionally biased region" description="Polar residues" evidence="13">
    <location>
        <begin position="1124"/>
        <end position="1137"/>
    </location>
</feature>
<keyword evidence="8" id="KW-0807">Transducer</keyword>
<dbReference type="GO" id="GO:0005525">
    <property type="term" value="F:GTP binding"/>
    <property type="evidence" value="ECO:0007669"/>
    <property type="project" value="UniProtKB-KW"/>
</dbReference>
<dbReference type="GO" id="GO:0003924">
    <property type="term" value="F:GTPase activity"/>
    <property type="evidence" value="ECO:0007669"/>
    <property type="project" value="InterPro"/>
</dbReference>
<keyword evidence="5" id="KW-0862">Zinc</keyword>
<keyword evidence="7" id="KW-0342">GTP-binding</keyword>
<dbReference type="InterPro" id="IPR011025">
    <property type="entry name" value="GproteinA_insert"/>
</dbReference>
<dbReference type="FunFam" id="1.10.400.10:FF:000005">
    <property type="entry name" value="Extra-large guanine nucleotide-binding protein 3"/>
    <property type="match status" value="1"/>
</dbReference>
<comment type="similarity">
    <text evidence="10">Belongs to the G-alpha family. XLG subfamily.</text>
</comment>
<keyword evidence="12" id="KW-0853">WD repeat</keyword>
<feature type="repeat" description="WD" evidence="12">
    <location>
        <begin position="1350"/>
        <end position="1381"/>
    </location>
</feature>